<keyword evidence="1" id="KW-1133">Transmembrane helix</keyword>
<feature type="transmembrane region" description="Helical" evidence="1">
    <location>
        <begin position="194"/>
        <end position="218"/>
    </location>
</feature>
<feature type="transmembrane region" description="Helical" evidence="1">
    <location>
        <begin position="30"/>
        <end position="49"/>
    </location>
</feature>
<feature type="transmembrane region" description="Helical" evidence="1">
    <location>
        <begin position="69"/>
        <end position="87"/>
    </location>
</feature>
<feature type="transmembrane region" description="Helical" evidence="1">
    <location>
        <begin position="150"/>
        <end position="171"/>
    </location>
</feature>
<proteinExistence type="predicted"/>
<feature type="transmembrane region" description="Helical" evidence="1">
    <location>
        <begin position="247"/>
        <end position="269"/>
    </location>
</feature>
<evidence type="ECO:0000259" key="2">
    <source>
        <dbReference type="Pfam" id="PF06724"/>
    </source>
</evidence>
<keyword evidence="4" id="KW-1185">Reference proteome</keyword>
<dbReference type="EMBL" id="CZDF01000156">
    <property type="protein sequence ID" value="CUR32771.1"/>
    <property type="molecule type" value="Genomic_DNA"/>
</dbReference>
<keyword evidence="1" id="KW-0472">Membrane</keyword>
<dbReference type="Proteomes" id="UP000184315">
    <property type="component" value="Unassembled WGS sequence"/>
</dbReference>
<name>A0A1J1LJX0_9CYAN</name>
<dbReference type="Pfam" id="PF06724">
    <property type="entry name" value="DUF1206"/>
    <property type="match status" value="3"/>
</dbReference>
<protein>
    <recommendedName>
        <fullName evidence="2">DUF1206 domain-containing protein</fullName>
    </recommendedName>
</protein>
<organism evidence="3 4">
    <name type="scientific">Planktothrix tepida PCC 9214</name>
    <dbReference type="NCBI Taxonomy" id="671072"/>
    <lineage>
        <taxon>Bacteria</taxon>
        <taxon>Bacillati</taxon>
        <taxon>Cyanobacteriota</taxon>
        <taxon>Cyanophyceae</taxon>
        <taxon>Oscillatoriophycideae</taxon>
        <taxon>Oscillatoriales</taxon>
        <taxon>Microcoleaceae</taxon>
        <taxon>Planktothrix</taxon>
    </lineage>
</organism>
<dbReference type="OrthoDB" id="5702018at2"/>
<evidence type="ECO:0000256" key="1">
    <source>
        <dbReference type="SAM" id="Phobius"/>
    </source>
</evidence>
<dbReference type="STRING" id="671072.PL9214500018"/>
<keyword evidence="1" id="KW-0812">Transmembrane</keyword>
<accession>A0A1J1LJX0</accession>
<dbReference type="RefSeq" id="WP_072719498.1">
    <property type="nucleotide sequence ID" value="NZ_LN889802.1"/>
</dbReference>
<feature type="domain" description="DUF1206" evidence="2">
    <location>
        <begin position="201"/>
        <end position="270"/>
    </location>
</feature>
<evidence type="ECO:0000313" key="3">
    <source>
        <dbReference type="EMBL" id="CUR32771.1"/>
    </source>
</evidence>
<evidence type="ECO:0000313" key="4">
    <source>
        <dbReference type="Proteomes" id="UP000184315"/>
    </source>
</evidence>
<feature type="domain" description="DUF1206" evidence="2">
    <location>
        <begin position="24"/>
        <end position="88"/>
    </location>
</feature>
<gene>
    <name evidence="3" type="ORF">PL9214500018</name>
</gene>
<feature type="domain" description="DUF1206" evidence="2">
    <location>
        <begin position="107"/>
        <end position="175"/>
    </location>
</feature>
<feature type="transmembrane region" description="Helical" evidence="1">
    <location>
        <begin position="107"/>
        <end position="130"/>
    </location>
</feature>
<dbReference type="AlphaFoldDB" id="A0A1J1LJX0"/>
<sequence>MSSNRPSYTVTANRSTWIERLARLGYITKGFVYGLIGVLALMAAFGLGGQTTDTTGALQTIATQPFGQFLLVLITIGLIGYALWRWIECIQDPEHKGSDATGIFSRLGYAISGLIYAGLALTSARLVMGAGSEGGNSQQDWTAFVLAQPWGNWLVATLGAFIIGLGFYMFYKAYKTKFTQELDLRNLEPKKQNLLINICRLGIFARGIVFVIIGFFLIQAARFTNPNEVKGIDGALQTLKQQPFGKFLLTLVALGLVAYGIYMAVKAIYKRIEVD</sequence>
<reference evidence="4" key="1">
    <citation type="submission" date="2015-10" db="EMBL/GenBank/DDBJ databases">
        <authorList>
            <person name="Regsiter A."/>
            <person name="william w."/>
        </authorList>
    </citation>
    <scope>NUCLEOTIDE SEQUENCE [LARGE SCALE GENOMIC DNA]</scope>
</reference>
<dbReference type="InterPro" id="IPR009597">
    <property type="entry name" value="DUF1206"/>
</dbReference>